<dbReference type="GO" id="GO:0004519">
    <property type="term" value="F:endonuclease activity"/>
    <property type="evidence" value="ECO:0007669"/>
    <property type="project" value="InterPro"/>
</dbReference>
<evidence type="ECO:0000313" key="3">
    <source>
        <dbReference type="EMBL" id="KIL25177.1"/>
    </source>
</evidence>
<reference evidence="3 4" key="1">
    <citation type="submission" date="2014-12" db="EMBL/GenBank/DDBJ databases">
        <title>Draft Genome Sequences of Five Spore-Forming Food Isolates of Bacillus pumilus.</title>
        <authorList>
            <person name="de Jong A."/>
            <person name="van Heel A.J."/>
            <person name="Montalban-Lopez M."/>
            <person name="Krawczyk A.O."/>
            <person name="Berendsen E.M."/>
            <person name="Wells-Bennik M."/>
            <person name="Kuipers O.P."/>
        </authorList>
    </citation>
    <scope>NUCLEOTIDE SEQUENCE [LARGE SCALE GENOMIC DNA]</scope>
    <source>
        <strain evidence="3 4">B4127</strain>
    </source>
</reference>
<name>A0AB34QY94_BACPU</name>
<gene>
    <name evidence="3" type="ORF">B4127_0161</name>
</gene>
<dbReference type="InterPro" id="IPR027417">
    <property type="entry name" value="P-loop_NTPase"/>
</dbReference>
<dbReference type="InterPro" id="IPR049050">
    <property type="entry name" value="nSTAND3"/>
</dbReference>
<sequence>MSNYDFHALLQPLEFEMLVCDVVSQREKVPFRTFKEGQDQGIDGFYTDGKTKIIIQVKRYGQQFFKPLMKSLKQDLQKIRKLKPDRYILGVSMELTRQQAKDIVELFKEFNVTEHDILDRVQLNTLLSQPTYRKVIINQPKLLIPNSNVLEHLLKKYLHSRIYKESAYRLKDACKAAKTFVPSKVYRSAVSNWDSNRTIILSGEPGVGKTTIAQILALAHLYQNHLDGFRWVYSIDDIYSMLDDHQIQVFILDDYWGSILEKEKNKKEEERLAKLIKDIENFPNDTRLIITTREYILQQLIHKSPLLTKVFDNYTLICNLEAYTESERASILFSRIYYSKLNYEYVNYLHLHTDEIVYHDNYNPRVLSLFLDQQSQSYETPEDYLNRLLNYLDCPSDFWRDIFDNLSNEAKLVALLLLITSTPSLQEDIEICYKNSLHYYFTETHTKNLSESLRELEETMIKTIYDDEYDDIFLYFINPSAQDFLLDFLKANSEQWIPKLLPCCSFYNQLLFLYKNISPSCSSNVSEQIIQSCMEHYDNYTNSFSEHYNMWNFDIDMLDQEKGSLDRFFHLLRVYLKQNQKQPSLYKFLERKINQYCIDMGSNDPKDYQYNDLQNLPDIIVSCTNIGMNFNGYKLLDKYFKNAFSVFHYKEIERFREIFPREYAIFHEFHNSQIRKNIKQLIFSELDFLDEYCMDVELDILIDSIPDLYDFFEVQYSIEMDKEIELLYGRSPTRINNDYSIMNGHLPTENNSSEHDLNTVKYNAYDWMYGKEEALIENDEVIELISKSKLSNVIKDKLNLALDNYTPVYIYQLLNTKESLNLLISALEKHGSMLPERESYIYMKMLTHLTQGDSTLLINLTNFCIDSFYSFMYREKPLFRKGEFLKSNIYRDHLADNPSLKNIVYEHLILEDEQWLRFINIPLFVACFSMSICFSVDDDKLLEIYPEIWGENSKKIKRIQLENGKELSELFYPEFGEYYIYNSEWESILYRLFEELKPYHFNQFYVEPAIKRFMKHLGDGDESSKVLQLISTMELLLEYDQHDEINHIGQQYSINDEQNLIEKLEIADFDFWDLPPIPQNTLTSLIKGDLVKQKENNWKIPVCKIENISLLKELGVYSHSLTCIKKIENLLKRFENGDYSKIIVP</sequence>
<dbReference type="EMBL" id="JXCL01000004">
    <property type="protein sequence ID" value="KIL25177.1"/>
    <property type="molecule type" value="Genomic_DNA"/>
</dbReference>
<feature type="domain" description="Novel STAND NTPase 3" evidence="2">
    <location>
        <begin position="180"/>
        <end position="337"/>
    </location>
</feature>
<proteinExistence type="predicted"/>
<evidence type="ECO:0008006" key="5">
    <source>
        <dbReference type="Google" id="ProtNLM"/>
    </source>
</evidence>
<feature type="domain" description="Restriction endonuclease type IV Mrr" evidence="1">
    <location>
        <begin position="10"/>
        <end position="82"/>
    </location>
</feature>
<evidence type="ECO:0000259" key="1">
    <source>
        <dbReference type="Pfam" id="PF04471"/>
    </source>
</evidence>
<protein>
    <recommendedName>
        <fullName evidence="5">Restriction endonuclease type IV Mrr domain-containing protein</fullName>
    </recommendedName>
</protein>
<organism evidence="3 4">
    <name type="scientific">Bacillus pumilus</name>
    <name type="common">Bacillus mesentericus</name>
    <dbReference type="NCBI Taxonomy" id="1408"/>
    <lineage>
        <taxon>Bacteria</taxon>
        <taxon>Bacillati</taxon>
        <taxon>Bacillota</taxon>
        <taxon>Bacilli</taxon>
        <taxon>Bacillales</taxon>
        <taxon>Bacillaceae</taxon>
        <taxon>Bacillus</taxon>
    </lineage>
</organism>
<dbReference type="Gene3D" id="3.40.50.300">
    <property type="entry name" value="P-loop containing nucleotide triphosphate hydrolases"/>
    <property type="match status" value="1"/>
</dbReference>
<dbReference type="AlphaFoldDB" id="A0AB34QY94"/>
<comment type="caution">
    <text evidence="3">The sequence shown here is derived from an EMBL/GenBank/DDBJ whole genome shotgun (WGS) entry which is preliminary data.</text>
</comment>
<dbReference type="InterPro" id="IPR007560">
    <property type="entry name" value="Restrct_endonuc_IV_Mrr"/>
</dbReference>
<dbReference type="Pfam" id="PF20720">
    <property type="entry name" value="nSTAND3"/>
    <property type="match status" value="1"/>
</dbReference>
<dbReference type="SUPFAM" id="SSF52540">
    <property type="entry name" value="P-loop containing nucleoside triphosphate hydrolases"/>
    <property type="match status" value="2"/>
</dbReference>
<accession>A0AB34QY94</accession>
<evidence type="ECO:0000313" key="4">
    <source>
        <dbReference type="Proteomes" id="UP000031978"/>
    </source>
</evidence>
<dbReference type="RefSeq" id="WP_044139156.1">
    <property type="nucleotide sequence ID" value="NZ_JXCL01000004.1"/>
</dbReference>
<dbReference type="Pfam" id="PF04471">
    <property type="entry name" value="Mrr_cat"/>
    <property type="match status" value="1"/>
</dbReference>
<dbReference type="GO" id="GO:0003677">
    <property type="term" value="F:DNA binding"/>
    <property type="evidence" value="ECO:0007669"/>
    <property type="project" value="InterPro"/>
</dbReference>
<dbReference type="GO" id="GO:0009307">
    <property type="term" value="P:DNA restriction-modification system"/>
    <property type="evidence" value="ECO:0007669"/>
    <property type="project" value="InterPro"/>
</dbReference>
<dbReference type="Proteomes" id="UP000031978">
    <property type="component" value="Unassembled WGS sequence"/>
</dbReference>
<evidence type="ECO:0000259" key="2">
    <source>
        <dbReference type="Pfam" id="PF20720"/>
    </source>
</evidence>